<dbReference type="EMBL" id="CAJC01000102">
    <property type="protein sequence ID" value="CCI52636.1"/>
    <property type="molecule type" value="Genomic_DNA"/>
</dbReference>
<dbReference type="OrthoDB" id="4843193at2"/>
<dbReference type="Pfam" id="PF04402">
    <property type="entry name" value="SIMPL"/>
    <property type="match status" value="2"/>
</dbReference>
<keyword evidence="2" id="KW-1185">Reference proteome</keyword>
<dbReference type="InterPro" id="IPR007497">
    <property type="entry name" value="SIMPL/DUF541"/>
</dbReference>
<dbReference type="Gene3D" id="3.30.110.170">
    <property type="entry name" value="Protein of unknown function (DUF541), domain 1"/>
    <property type="match status" value="2"/>
</dbReference>
<dbReference type="Proteomes" id="UP000035720">
    <property type="component" value="Unassembled WGS sequence"/>
</dbReference>
<dbReference type="RefSeq" id="WP_048548549.1">
    <property type="nucleotide sequence ID" value="NZ_HF571038.1"/>
</dbReference>
<evidence type="ECO:0000313" key="1">
    <source>
        <dbReference type="EMBL" id="CCI52636.1"/>
    </source>
</evidence>
<proteinExistence type="predicted"/>
<comment type="caution">
    <text evidence="1">The sequence shown here is derived from an EMBL/GenBank/DDBJ whole genome shotgun (WGS) entry which is preliminary data.</text>
</comment>
<dbReference type="AlphaFoldDB" id="A0A077M5Q5"/>
<accession>A0A077M5Q5</accession>
<evidence type="ECO:0008006" key="3">
    <source>
        <dbReference type="Google" id="ProtNLM"/>
    </source>
</evidence>
<evidence type="ECO:0000313" key="2">
    <source>
        <dbReference type="Proteomes" id="UP000035720"/>
    </source>
</evidence>
<sequence>MTAFIDSVGSGSAAGVPDVITLDVSARAIGPSVAEALGDADAAARRIIGAASEAGLPARDRQTTGGRVVPVYDREGRPTADFQATTSLRLRVRQPDRAGTLITTLAEAAGDHFVLENLSSTIGDDLHLAEQAREDAFRDSRARASQWASLAHLTLGRAHTVIECGALDAPRQGGFLRAAAKEYAGTPVESGESVIPASVSIRWEVGTTLPPMDAFVEMTGTGTASAAPDVVALDLGVRCPGDTVATALGEADDKMAAIVAAARDAGVAGRDLQTTGASVYPQYDNQGVKVVGYIAGQSLRLRVRDRDQVGPLITAFSTAAGNSLTIDNIAVQLSEPGTLLSTARDNAFADAKAKAHQYAVLAGRELGKVVFLIDSPSGAPVVPMASMRMDQAMAVSGGMPVEAGENSVTASVVVRWAWA</sequence>
<organism evidence="1 2">
    <name type="scientific">Nostocoides jenkinsii Ben 74</name>
    <dbReference type="NCBI Taxonomy" id="1193518"/>
    <lineage>
        <taxon>Bacteria</taxon>
        <taxon>Bacillati</taxon>
        <taxon>Actinomycetota</taxon>
        <taxon>Actinomycetes</taxon>
        <taxon>Micrococcales</taxon>
        <taxon>Intrasporangiaceae</taxon>
        <taxon>Nostocoides</taxon>
    </lineage>
</organism>
<dbReference type="Gene3D" id="3.30.70.2970">
    <property type="entry name" value="Protein of unknown function (DUF541), domain 2"/>
    <property type="match status" value="2"/>
</dbReference>
<dbReference type="STRING" id="1193518.BN13_1900006"/>
<dbReference type="GO" id="GO:0006974">
    <property type="term" value="P:DNA damage response"/>
    <property type="evidence" value="ECO:0007669"/>
    <property type="project" value="TreeGrafter"/>
</dbReference>
<gene>
    <name evidence="1" type="ORF">BN13_1900006</name>
</gene>
<dbReference type="InterPro" id="IPR052022">
    <property type="entry name" value="26kDa_periplasmic_antigen"/>
</dbReference>
<reference evidence="1 2" key="1">
    <citation type="journal article" date="2013" name="ISME J.">
        <title>A metabolic model for members of the genus Tetrasphaera involved in enhanced biological phosphorus removal.</title>
        <authorList>
            <person name="Kristiansen R."/>
            <person name="Nguyen H.T.T."/>
            <person name="Saunders A.M."/>
            <person name="Nielsen J.L."/>
            <person name="Wimmer R."/>
            <person name="Le V.Q."/>
            <person name="McIlroy S.J."/>
            <person name="Petrovski S."/>
            <person name="Seviour R.J."/>
            <person name="Calteau A."/>
            <person name="Nielsen K.L."/>
            <person name="Nielsen P.H."/>
        </authorList>
    </citation>
    <scope>NUCLEOTIDE SEQUENCE [LARGE SCALE GENOMIC DNA]</scope>
    <source>
        <strain evidence="1 2">Ben 74</strain>
    </source>
</reference>
<name>A0A077M5Q5_9MICO</name>
<dbReference type="PANTHER" id="PTHR34387:SF1">
    <property type="entry name" value="PERIPLASMIC IMMUNOGENIC PROTEIN"/>
    <property type="match status" value="1"/>
</dbReference>
<protein>
    <recommendedName>
        <fullName evidence="3">DUF541 domain-containing protein</fullName>
    </recommendedName>
</protein>
<dbReference type="PANTHER" id="PTHR34387">
    <property type="entry name" value="SLR1258 PROTEIN"/>
    <property type="match status" value="1"/>
</dbReference>